<feature type="compositionally biased region" description="Basic and acidic residues" evidence="9">
    <location>
        <begin position="64"/>
        <end position="76"/>
    </location>
</feature>
<keyword evidence="3" id="KW-0479">Metal-binding</keyword>
<dbReference type="PANTHER" id="PTHR13547">
    <property type="match status" value="1"/>
</dbReference>
<feature type="compositionally biased region" description="Polar residues" evidence="9">
    <location>
        <begin position="85"/>
        <end position="113"/>
    </location>
</feature>
<dbReference type="AlphaFoldDB" id="A0A9K3Q503"/>
<comment type="caution">
    <text evidence="12">The sequence shown here is derived from an EMBL/GenBank/DDBJ whole genome shotgun (WGS) entry which is preliminary data.</text>
</comment>
<name>A0A9K3Q503_9STRA</name>
<feature type="compositionally biased region" description="Polar residues" evidence="9">
    <location>
        <begin position="317"/>
        <end position="329"/>
    </location>
</feature>
<evidence type="ECO:0000256" key="5">
    <source>
        <dbReference type="ARBA" id="ARBA00022801"/>
    </source>
</evidence>
<keyword evidence="7" id="KW-0809">Transit peptide</keyword>
<evidence type="ECO:0000259" key="11">
    <source>
        <dbReference type="Pfam" id="PF17177"/>
    </source>
</evidence>
<dbReference type="GO" id="GO:0005739">
    <property type="term" value="C:mitochondrion"/>
    <property type="evidence" value="ECO:0007669"/>
    <property type="project" value="UniProtKB-SubCell"/>
</dbReference>
<feature type="region of interest" description="Disordered" evidence="9">
    <location>
        <begin position="1"/>
        <end position="259"/>
    </location>
</feature>
<protein>
    <submittedName>
        <fullName evidence="12">PPR: pentatricopeptide repeat domain containing protein</fullName>
    </submittedName>
</protein>
<dbReference type="Pfam" id="PF16953">
    <property type="entry name" value="PRORP"/>
    <property type="match status" value="1"/>
</dbReference>
<organism evidence="12 13">
    <name type="scientific">Nitzschia inconspicua</name>
    <dbReference type="NCBI Taxonomy" id="303405"/>
    <lineage>
        <taxon>Eukaryota</taxon>
        <taxon>Sar</taxon>
        <taxon>Stramenopiles</taxon>
        <taxon>Ochrophyta</taxon>
        <taxon>Bacillariophyta</taxon>
        <taxon>Bacillariophyceae</taxon>
        <taxon>Bacillariophycidae</taxon>
        <taxon>Bacillariales</taxon>
        <taxon>Bacillariaceae</taxon>
        <taxon>Nitzschia</taxon>
    </lineage>
</organism>
<accession>A0A9K3Q503</accession>
<dbReference type="InterPro" id="IPR033443">
    <property type="entry name" value="PROP1-like_PPR_dom"/>
</dbReference>
<dbReference type="InterPro" id="IPR033495">
    <property type="entry name" value="MRPP3_PIN_dom"/>
</dbReference>
<keyword evidence="6" id="KW-0862">Zinc</keyword>
<dbReference type="GO" id="GO:0046872">
    <property type="term" value="F:metal ion binding"/>
    <property type="evidence" value="ECO:0007669"/>
    <property type="project" value="UniProtKB-KW"/>
</dbReference>
<evidence type="ECO:0000256" key="1">
    <source>
        <dbReference type="ARBA" id="ARBA00004173"/>
    </source>
</evidence>
<keyword evidence="8" id="KW-0496">Mitochondrion</keyword>
<gene>
    <name evidence="12" type="ORF">IV203_019908</name>
</gene>
<evidence type="ECO:0000256" key="4">
    <source>
        <dbReference type="ARBA" id="ARBA00022737"/>
    </source>
</evidence>
<evidence type="ECO:0000313" key="12">
    <source>
        <dbReference type="EMBL" id="KAG7371338.1"/>
    </source>
</evidence>
<keyword evidence="5" id="KW-0378">Hydrolase</keyword>
<feature type="compositionally biased region" description="Polar residues" evidence="9">
    <location>
        <begin position="223"/>
        <end position="241"/>
    </location>
</feature>
<dbReference type="InterPro" id="IPR031595">
    <property type="entry name" value="PRORP_C"/>
</dbReference>
<feature type="domain" description="PRORP" evidence="10">
    <location>
        <begin position="636"/>
        <end position="780"/>
    </location>
</feature>
<dbReference type="EMBL" id="JAGRRH010000004">
    <property type="protein sequence ID" value="KAG7371338.1"/>
    <property type="molecule type" value="Genomic_DNA"/>
</dbReference>
<keyword evidence="13" id="KW-1185">Reference proteome</keyword>
<dbReference type="GO" id="GO:0001682">
    <property type="term" value="P:tRNA 5'-leader removal"/>
    <property type="evidence" value="ECO:0007669"/>
    <property type="project" value="TreeGrafter"/>
</dbReference>
<evidence type="ECO:0000256" key="2">
    <source>
        <dbReference type="ARBA" id="ARBA00007626"/>
    </source>
</evidence>
<dbReference type="Proteomes" id="UP000693970">
    <property type="component" value="Unassembled WGS sequence"/>
</dbReference>
<evidence type="ECO:0000256" key="6">
    <source>
        <dbReference type="ARBA" id="ARBA00022833"/>
    </source>
</evidence>
<reference evidence="12" key="1">
    <citation type="journal article" date="2021" name="Sci. Rep.">
        <title>Diploid genomic architecture of Nitzschia inconspicua, an elite biomass production diatom.</title>
        <authorList>
            <person name="Oliver A."/>
            <person name="Podell S."/>
            <person name="Pinowska A."/>
            <person name="Traller J.C."/>
            <person name="Smith S.R."/>
            <person name="McClure R."/>
            <person name="Beliaev A."/>
            <person name="Bohutskyi P."/>
            <person name="Hill E.A."/>
            <person name="Rabines A."/>
            <person name="Zheng H."/>
            <person name="Allen L.Z."/>
            <person name="Kuo A."/>
            <person name="Grigoriev I.V."/>
            <person name="Allen A.E."/>
            <person name="Hazlebeck D."/>
            <person name="Allen E.E."/>
        </authorList>
    </citation>
    <scope>NUCLEOTIDE SEQUENCE</scope>
    <source>
        <strain evidence="12">Hildebrandi</strain>
    </source>
</reference>
<feature type="compositionally biased region" description="Basic and acidic residues" evidence="9">
    <location>
        <begin position="130"/>
        <end position="153"/>
    </location>
</feature>
<feature type="domain" description="PROP1-like PPR" evidence="11">
    <location>
        <begin position="362"/>
        <end position="502"/>
    </location>
</feature>
<feature type="compositionally biased region" description="Acidic residues" evidence="9">
    <location>
        <begin position="336"/>
        <end position="345"/>
    </location>
</feature>
<proteinExistence type="inferred from homology"/>
<feature type="region of interest" description="Disordered" evidence="9">
    <location>
        <begin position="317"/>
        <end position="351"/>
    </location>
</feature>
<feature type="domain" description="PROP1-like PPR" evidence="11">
    <location>
        <begin position="248"/>
        <end position="303"/>
    </location>
</feature>
<dbReference type="Pfam" id="PF17177">
    <property type="entry name" value="PPR_long"/>
    <property type="match status" value="2"/>
</dbReference>
<feature type="compositionally biased region" description="Basic and acidic residues" evidence="9">
    <location>
        <begin position="206"/>
        <end position="222"/>
    </location>
</feature>
<evidence type="ECO:0000256" key="9">
    <source>
        <dbReference type="SAM" id="MobiDB-lite"/>
    </source>
</evidence>
<evidence type="ECO:0000313" key="13">
    <source>
        <dbReference type="Proteomes" id="UP000693970"/>
    </source>
</evidence>
<comment type="subcellular location">
    <subcellularLocation>
        <location evidence="1">Mitochondrion</location>
    </subcellularLocation>
</comment>
<dbReference type="CDD" id="cd18718">
    <property type="entry name" value="PIN_PRORP"/>
    <property type="match status" value="1"/>
</dbReference>
<comment type="similarity">
    <text evidence="2">Belongs to the PPR family. P subfamily.</text>
</comment>
<dbReference type="OrthoDB" id="46913at2759"/>
<dbReference type="PANTHER" id="PTHR13547:SF1">
    <property type="entry name" value="MITOCHONDRIAL RIBONUCLEASE P CATALYTIC SUBUNIT"/>
    <property type="match status" value="1"/>
</dbReference>
<evidence type="ECO:0000259" key="10">
    <source>
        <dbReference type="Pfam" id="PF16953"/>
    </source>
</evidence>
<sequence>MTTKSDETAQSGSGEGPLCPGMEGALSKEEVSNENTNNGESADGKRNQEASGSLVEGNNTGESSSKRARFEGKDSKEEEEENAATVDTTISTSLNVDSTTELSNSFEENTDNPVEQEGIPSENHQADASMQKDEEALESENKDDAMLESKGINDRQQPAESRVEATIDEENAFKVSSVPNAKHKDDSAATQEVQVDAKKGSNCSETVHRDDDSAPEESRAEKSQTSSESNSVPTPPNQSGENQKRSKKNKHKDPRMLDIRRRIQISCRNNDLETAIKAYEEAIADNIELEAQSYYNLLNLCDGLGKSVVHVGTPKTAASSVSSAKQGEANNGETDTNNDSEENEETSSNKEGAKLPFFMDLKKRLEYAFEIKERMSQLNLPLNETAYSAIIKLLSKNKEFERAEQILDESESVQQCKPKLRLYSSLLTAYCEDTQTLKALTIWKRLKGNAGLALTERELLALLRCATVTGDSLVMEFVLTELAEEVPVPSKDTVAAILEWFGITHSQHEESLTDRVADAVTVKQLLEDIANSDSPERPPSMGPVVSTDGWHISSACRIEKDTGKLLEGCLESCTLQPVHLSDRAVKDMVGMNESIVFDGTVAGNTCEFQGGRKGKKRNNFSPESRRHDWNNYVRFLERKEKQADSRSPFDVVIDGANIGYYQQNFSDAPTHVDYNQINWVVRHFQKEKKQRVLLIMHSRHFTTKMLPQQYKSLYESWMKDEILYKTPFGMNDDWFWMHAALRYNLLVVTNDEMRDHHFQMLAPRYFLRWKERQRIRFTFGDWESVSLDNSEGRRRQRQVILEYPAMYSRRIQKVEDGLVVPLAKRGDENRFMDGSHFASEDEPKEETYLCIRPKAPLSKTDATNNRKAL</sequence>
<dbReference type="GO" id="GO:0004526">
    <property type="term" value="F:ribonuclease P activity"/>
    <property type="evidence" value="ECO:0007669"/>
    <property type="project" value="TreeGrafter"/>
</dbReference>
<evidence type="ECO:0000256" key="3">
    <source>
        <dbReference type="ARBA" id="ARBA00022723"/>
    </source>
</evidence>
<reference evidence="12" key="2">
    <citation type="submission" date="2021-04" db="EMBL/GenBank/DDBJ databases">
        <authorList>
            <person name="Podell S."/>
        </authorList>
    </citation>
    <scope>NUCLEOTIDE SEQUENCE</scope>
    <source>
        <strain evidence="12">Hildebrandi</strain>
    </source>
</reference>
<evidence type="ECO:0000256" key="8">
    <source>
        <dbReference type="ARBA" id="ARBA00023128"/>
    </source>
</evidence>
<keyword evidence="4" id="KW-0677">Repeat</keyword>
<evidence type="ECO:0000256" key="7">
    <source>
        <dbReference type="ARBA" id="ARBA00022946"/>
    </source>
</evidence>